<dbReference type="Gene3D" id="2.60.40.10">
    <property type="entry name" value="Immunoglobulins"/>
    <property type="match status" value="1"/>
</dbReference>
<reference evidence="4" key="1">
    <citation type="journal article" date="2023" name="Science">
        <title>Genome structures resolve the early diversification of teleost fishes.</title>
        <authorList>
            <person name="Parey E."/>
            <person name="Louis A."/>
            <person name="Montfort J."/>
            <person name="Bouchez O."/>
            <person name="Roques C."/>
            <person name="Iampietro C."/>
            <person name="Lluch J."/>
            <person name="Castinel A."/>
            <person name="Donnadieu C."/>
            <person name="Desvignes T."/>
            <person name="Floi Bucao C."/>
            <person name="Jouanno E."/>
            <person name="Wen M."/>
            <person name="Mejri S."/>
            <person name="Dirks R."/>
            <person name="Jansen H."/>
            <person name="Henkel C."/>
            <person name="Chen W.J."/>
            <person name="Zahm M."/>
            <person name="Cabau C."/>
            <person name="Klopp C."/>
            <person name="Thompson A.W."/>
            <person name="Robinson-Rechavi M."/>
            <person name="Braasch I."/>
            <person name="Lecointre G."/>
            <person name="Bobe J."/>
            <person name="Postlethwait J.H."/>
            <person name="Berthelot C."/>
            <person name="Roest Crollius H."/>
            <person name="Guiguen Y."/>
        </authorList>
    </citation>
    <scope>NUCLEOTIDE SEQUENCE</scope>
    <source>
        <strain evidence="4">Concon-B</strain>
    </source>
</reference>
<evidence type="ECO:0000313" key="5">
    <source>
        <dbReference type="Proteomes" id="UP001152803"/>
    </source>
</evidence>
<keyword evidence="2" id="KW-0472">Membrane</keyword>
<feature type="domain" description="Ig-like" evidence="3">
    <location>
        <begin position="110"/>
        <end position="191"/>
    </location>
</feature>
<sequence length="317" mass="35082">MQNRKVSAATESNETVKVTSDHLFGTAKMNGFLKMAYLLLLKENRKVSAATESNETVKVTSDHLFGTAKMNGFLKMAYLLLLKVTAEALNATGDTEIVFHAQTPRVVHLGSSLTLNCSFDIKEPDRVRVDWLLGKSQQSDQGLQQLSSGLANGTWVQETKGPVTQWTSHAWSSLTLRDITSNYSGWYFCEVWMEIPLYTHSRSSGIEVNITSSLRGPTWSWTTAKHITSPSPASPPRGNTAWWVWVMVGVGSLVLTAVSVGILCRRTKCQNKESPIYENMRPVCKSTVPPQRSPRPKTELIPSHLPSSIAMGTPKML</sequence>
<dbReference type="EMBL" id="JAFJMO010000004">
    <property type="protein sequence ID" value="KAJ8278902.1"/>
    <property type="molecule type" value="Genomic_DNA"/>
</dbReference>
<dbReference type="SMART" id="SM00409">
    <property type="entry name" value="IG"/>
    <property type="match status" value="1"/>
</dbReference>
<dbReference type="PROSITE" id="PS50835">
    <property type="entry name" value="IG_LIKE"/>
    <property type="match status" value="1"/>
</dbReference>
<evidence type="ECO:0000313" key="4">
    <source>
        <dbReference type="EMBL" id="KAJ8278902.1"/>
    </source>
</evidence>
<keyword evidence="5" id="KW-1185">Reference proteome</keyword>
<dbReference type="InterPro" id="IPR007110">
    <property type="entry name" value="Ig-like_dom"/>
</dbReference>
<proteinExistence type="predicted"/>
<comment type="caution">
    <text evidence="4">The sequence shown here is derived from an EMBL/GenBank/DDBJ whole genome shotgun (WGS) entry which is preliminary data.</text>
</comment>
<dbReference type="OrthoDB" id="8958081at2759"/>
<keyword evidence="2" id="KW-1133">Transmembrane helix</keyword>
<name>A0A9Q1DR33_CONCO</name>
<dbReference type="InterPro" id="IPR003599">
    <property type="entry name" value="Ig_sub"/>
</dbReference>
<dbReference type="InterPro" id="IPR013106">
    <property type="entry name" value="Ig_V-set"/>
</dbReference>
<dbReference type="Pfam" id="PF07686">
    <property type="entry name" value="V-set"/>
    <property type="match status" value="1"/>
</dbReference>
<feature type="transmembrane region" description="Helical" evidence="2">
    <location>
        <begin position="242"/>
        <end position="264"/>
    </location>
</feature>
<evidence type="ECO:0000256" key="1">
    <source>
        <dbReference type="SAM" id="MobiDB-lite"/>
    </source>
</evidence>
<dbReference type="InterPro" id="IPR036179">
    <property type="entry name" value="Ig-like_dom_sf"/>
</dbReference>
<dbReference type="AlphaFoldDB" id="A0A9Q1DR33"/>
<keyword evidence="2" id="KW-0812">Transmembrane</keyword>
<accession>A0A9Q1DR33</accession>
<gene>
    <name evidence="4" type="ORF">COCON_G00059680</name>
</gene>
<organism evidence="4 5">
    <name type="scientific">Conger conger</name>
    <name type="common">Conger eel</name>
    <name type="synonym">Muraena conger</name>
    <dbReference type="NCBI Taxonomy" id="82655"/>
    <lineage>
        <taxon>Eukaryota</taxon>
        <taxon>Metazoa</taxon>
        <taxon>Chordata</taxon>
        <taxon>Craniata</taxon>
        <taxon>Vertebrata</taxon>
        <taxon>Euteleostomi</taxon>
        <taxon>Actinopterygii</taxon>
        <taxon>Neopterygii</taxon>
        <taxon>Teleostei</taxon>
        <taxon>Anguilliformes</taxon>
        <taxon>Congridae</taxon>
        <taxon>Conger</taxon>
    </lineage>
</organism>
<feature type="region of interest" description="Disordered" evidence="1">
    <location>
        <begin position="284"/>
        <end position="317"/>
    </location>
</feature>
<dbReference type="InterPro" id="IPR013783">
    <property type="entry name" value="Ig-like_fold"/>
</dbReference>
<protein>
    <recommendedName>
        <fullName evidence="3">Ig-like domain-containing protein</fullName>
    </recommendedName>
</protein>
<dbReference type="Proteomes" id="UP001152803">
    <property type="component" value="Unassembled WGS sequence"/>
</dbReference>
<dbReference type="SUPFAM" id="SSF48726">
    <property type="entry name" value="Immunoglobulin"/>
    <property type="match status" value="1"/>
</dbReference>
<evidence type="ECO:0000259" key="3">
    <source>
        <dbReference type="PROSITE" id="PS50835"/>
    </source>
</evidence>
<evidence type="ECO:0000256" key="2">
    <source>
        <dbReference type="SAM" id="Phobius"/>
    </source>
</evidence>